<keyword evidence="4 14" id="KW-0288">FMN</keyword>
<dbReference type="InterPro" id="IPR015864">
    <property type="entry name" value="FAD_synthase"/>
</dbReference>
<evidence type="ECO:0000256" key="8">
    <source>
        <dbReference type="ARBA" id="ARBA00022777"/>
    </source>
</evidence>
<comment type="catalytic activity">
    <reaction evidence="13 14">
        <text>FMN + ATP + H(+) = FAD + diphosphate</text>
        <dbReference type="Rhea" id="RHEA:17237"/>
        <dbReference type="ChEBI" id="CHEBI:15378"/>
        <dbReference type="ChEBI" id="CHEBI:30616"/>
        <dbReference type="ChEBI" id="CHEBI:33019"/>
        <dbReference type="ChEBI" id="CHEBI:57692"/>
        <dbReference type="ChEBI" id="CHEBI:58210"/>
        <dbReference type="EC" id="2.7.7.2"/>
    </reaction>
</comment>
<comment type="pathway">
    <text evidence="2 14">Cofactor biosynthesis; FMN biosynthesis; FMN from riboflavin (ATP route): step 1/1.</text>
</comment>
<evidence type="ECO:0000256" key="1">
    <source>
        <dbReference type="ARBA" id="ARBA00004726"/>
    </source>
</evidence>
<dbReference type="GO" id="GO:0003919">
    <property type="term" value="F:FMN adenylyltransferase activity"/>
    <property type="evidence" value="ECO:0007669"/>
    <property type="project" value="UniProtKB-UniRule"/>
</dbReference>
<evidence type="ECO:0000256" key="9">
    <source>
        <dbReference type="ARBA" id="ARBA00022827"/>
    </source>
</evidence>
<dbReference type="PANTHER" id="PTHR22749">
    <property type="entry name" value="RIBOFLAVIN KINASE/FMN ADENYLYLTRANSFERASE"/>
    <property type="match status" value="1"/>
</dbReference>
<comment type="pathway">
    <text evidence="1 14">Cofactor biosynthesis; FAD biosynthesis; FAD from FMN: step 1/1.</text>
</comment>
<reference evidence="16 17" key="1">
    <citation type="submission" date="2020-01" db="EMBL/GenBank/DDBJ databases">
        <title>Complete and circular genome sequences of six lactobacillus isolates from horses.</title>
        <authorList>
            <person name="Hassan H.M."/>
        </authorList>
    </citation>
    <scope>NUCLEOTIDE SEQUENCE [LARGE SCALE GENOMIC DNA]</scope>
    <source>
        <strain evidence="16 17">1A</strain>
    </source>
</reference>
<dbReference type="GO" id="GO:0009398">
    <property type="term" value="P:FMN biosynthetic process"/>
    <property type="evidence" value="ECO:0007669"/>
    <property type="project" value="UniProtKB-UniRule"/>
</dbReference>
<evidence type="ECO:0000256" key="6">
    <source>
        <dbReference type="ARBA" id="ARBA00022695"/>
    </source>
</evidence>
<evidence type="ECO:0000256" key="7">
    <source>
        <dbReference type="ARBA" id="ARBA00022741"/>
    </source>
</evidence>
<dbReference type="EC" id="2.7.1.26" evidence="14"/>
<dbReference type="KEGG" id="lsw:GTO87_03175"/>
<keyword evidence="3 14" id="KW-0285">Flavoprotein</keyword>
<keyword evidence="9 14" id="KW-0274">FAD</keyword>
<dbReference type="Gene3D" id="3.40.50.620">
    <property type="entry name" value="HUPs"/>
    <property type="match status" value="1"/>
</dbReference>
<keyword evidence="6 14" id="KW-0548">Nucleotidyltransferase</keyword>
<dbReference type="GO" id="GO:0005524">
    <property type="term" value="F:ATP binding"/>
    <property type="evidence" value="ECO:0007669"/>
    <property type="project" value="UniProtKB-UniRule"/>
</dbReference>
<dbReference type="EC" id="2.7.7.2" evidence="14"/>
<dbReference type="NCBIfam" id="TIGR00083">
    <property type="entry name" value="ribF"/>
    <property type="match status" value="1"/>
</dbReference>
<name>A0A7H9EJ67_9LACO</name>
<dbReference type="EMBL" id="CP047418">
    <property type="protein sequence ID" value="QLL77684.1"/>
    <property type="molecule type" value="Genomic_DNA"/>
</dbReference>
<dbReference type="Proteomes" id="UP000510886">
    <property type="component" value="Chromosome"/>
</dbReference>
<dbReference type="SUPFAM" id="SSF82114">
    <property type="entry name" value="Riboflavin kinase-like"/>
    <property type="match status" value="1"/>
</dbReference>
<dbReference type="PIRSF" id="PIRSF004491">
    <property type="entry name" value="FAD_Synth"/>
    <property type="match status" value="1"/>
</dbReference>
<evidence type="ECO:0000256" key="13">
    <source>
        <dbReference type="ARBA" id="ARBA00049494"/>
    </source>
</evidence>
<protein>
    <recommendedName>
        <fullName evidence="14">Riboflavin biosynthesis protein</fullName>
    </recommendedName>
    <domain>
        <recommendedName>
            <fullName evidence="14">Riboflavin kinase</fullName>
            <ecNumber evidence="14">2.7.1.26</ecNumber>
        </recommendedName>
        <alternativeName>
            <fullName evidence="14">Flavokinase</fullName>
        </alternativeName>
    </domain>
    <domain>
        <recommendedName>
            <fullName evidence="14">FMN adenylyltransferase</fullName>
            <ecNumber evidence="14">2.7.7.2</ecNumber>
        </recommendedName>
        <alternativeName>
            <fullName evidence="14">FAD pyrophosphorylase</fullName>
        </alternativeName>
        <alternativeName>
            <fullName evidence="14">FAD synthase</fullName>
        </alternativeName>
    </domain>
</protein>
<comment type="similarity">
    <text evidence="14">Belongs to the ribF family.</text>
</comment>
<keyword evidence="7 14" id="KW-0547">Nucleotide-binding</keyword>
<dbReference type="PANTHER" id="PTHR22749:SF6">
    <property type="entry name" value="RIBOFLAVIN KINASE"/>
    <property type="match status" value="1"/>
</dbReference>
<evidence type="ECO:0000256" key="4">
    <source>
        <dbReference type="ARBA" id="ARBA00022643"/>
    </source>
</evidence>
<dbReference type="UniPathway" id="UPA00276">
    <property type="reaction ID" value="UER00406"/>
</dbReference>
<organism evidence="16 17">
    <name type="scientific">Ligilactobacillus saerimneri</name>
    <dbReference type="NCBI Taxonomy" id="228229"/>
    <lineage>
        <taxon>Bacteria</taxon>
        <taxon>Bacillati</taxon>
        <taxon>Bacillota</taxon>
        <taxon>Bacilli</taxon>
        <taxon>Lactobacillales</taxon>
        <taxon>Lactobacillaceae</taxon>
        <taxon>Ligilactobacillus</taxon>
    </lineage>
</organism>
<evidence type="ECO:0000256" key="3">
    <source>
        <dbReference type="ARBA" id="ARBA00022630"/>
    </source>
</evidence>
<evidence type="ECO:0000256" key="11">
    <source>
        <dbReference type="ARBA" id="ARBA00023268"/>
    </source>
</evidence>
<evidence type="ECO:0000256" key="14">
    <source>
        <dbReference type="PIRNR" id="PIRNR004491"/>
    </source>
</evidence>
<accession>A0A7H9EJ67</accession>
<evidence type="ECO:0000256" key="2">
    <source>
        <dbReference type="ARBA" id="ARBA00005201"/>
    </source>
</evidence>
<gene>
    <name evidence="16" type="primary">ribF</name>
    <name evidence="16" type="ORF">GTO87_03175</name>
</gene>
<dbReference type="InterPro" id="IPR002606">
    <property type="entry name" value="Riboflavin_kinase_bac"/>
</dbReference>
<dbReference type="RefSeq" id="WP_027826178.1">
    <property type="nucleotide sequence ID" value="NZ_CP047418.1"/>
</dbReference>
<dbReference type="SMART" id="SM00904">
    <property type="entry name" value="Flavokinase"/>
    <property type="match status" value="1"/>
</dbReference>
<evidence type="ECO:0000256" key="12">
    <source>
        <dbReference type="ARBA" id="ARBA00047880"/>
    </source>
</evidence>
<evidence type="ECO:0000256" key="10">
    <source>
        <dbReference type="ARBA" id="ARBA00022840"/>
    </source>
</evidence>
<evidence type="ECO:0000256" key="5">
    <source>
        <dbReference type="ARBA" id="ARBA00022679"/>
    </source>
</evidence>
<dbReference type="UniPathway" id="UPA00277">
    <property type="reaction ID" value="UER00407"/>
</dbReference>
<dbReference type="SUPFAM" id="SSF52374">
    <property type="entry name" value="Nucleotidylyl transferase"/>
    <property type="match status" value="1"/>
</dbReference>
<keyword evidence="8 14" id="KW-0418">Kinase</keyword>
<evidence type="ECO:0000259" key="15">
    <source>
        <dbReference type="SMART" id="SM00904"/>
    </source>
</evidence>
<dbReference type="Pfam" id="PF01687">
    <property type="entry name" value="Flavokinase"/>
    <property type="match status" value="1"/>
</dbReference>
<dbReference type="GO" id="GO:0009231">
    <property type="term" value="P:riboflavin biosynthetic process"/>
    <property type="evidence" value="ECO:0007669"/>
    <property type="project" value="InterPro"/>
</dbReference>
<dbReference type="AlphaFoldDB" id="A0A7H9EJ67"/>
<sequence length="315" mass="36064">MRIIRLTEPYDQTQIPNSDVVLAMGFFDGVHRGHQRVINVARKKAHNTHLPLAVLTFDIYPKIFFTDVTKDTMRYLTLNQEKIERMEALGVDILYIVTFDENLVYMPPQEFIDKYAVALRARYLVAGADFTYGPPAIATMPLLPEYAQGRFNIMCVNHLCDGGQKVSSTRIRQALATGQMTEANRLLGYHYQVHGKVVHGFQRGRELGFPTLNVLPWAQERIPGDGVYAVRVRLDGESTWYQGMASIGNNETFGNDLARTVEINLFNFNRQVYGRQVTVEWMYYLRPMIKFDGIDELISQLQADRAQSRKLLASF</sequence>
<feature type="domain" description="Riboflavin kinase" evidence="15">
    <location>
        <begin position="186"/>
        <end position="313"/>
    </location>
</feature>
<dbReference type="InterPro" id="IPR023465">
    <property type="entry name" value="Riboflavin_kinase_dom_sf"/>
</dbReference>
<dbReference type="CDD" id="cd02064">
    <property type="entry name" value="FAD_synthetase_N"/>
    <property type="match status" value="1"/>
</dbReference>
<proteinExistence type="inferred from homology"/>
<evidence type="ECO:0000313" key="17">
    <source>
        <dbReference type="Proteomes" id="UP000510886"/>
    </source>
</evidence>
<dbReference type="GO" id="GO:0008531">
    <property type="term" value="F:riboflavin kinase activity"/>
    <property type="evidence" value="ECO:0007669"/>
    <property type="project" value="UniProtKB-UniRule"/>
</dbReference>
<evidence type="ECO:0000313" key="16">
    <source>
        <dbReference type="EMBL" id="QLL77684.1"/>
    </source>
</evidence>
<dbReference type="Pfam" id="PF06574">
    <property type="entry name" value="FAD_syn"/>
    <property type="match status" value="1"/>
</dbReference>
<dbReference type="GO" id="GO:0006747">
    <property type="term" value="P:FAD biosynthetic process"/>
    <property type="evidence" value="ECO:0007669"/>
    <property type="project" value="UniProtKB-UniRule"/>
</dbReference>
<dbReference type="Gene3D" id="2.40.30.30">
    <property type="entry name" value="Riboflavin kinase-like"/>
    <property type="match status" value="1"/>
</dbReference>
<keyword evidence="5 14" id="KW-0808">Transferase</keyword>
<dbReference type="InterPro" id="IPR023468">
    <property type="entry name" value="Riboflavin_kinase"/>
</dbReference>
<keyword evidence="10 14" id="KW-0067">ATP-binding</keyword>
<keyword evidence="11" id="KW-0511">Multifunctional enzyme</keyword>
<dbReference type="FunFam" id="3.40.50.620:FF:000021">
    <property type="entry name" value="Riboflavin biosynthesis protein"/>
    <property type="match status" value="1"/>
</dbReference>
<dbReference type="InterPro" id="IPR015865">
    <property type="entry name" value="Riboflavin_kinase_bac/euk"/>
</dbReference>
<dbReference type="InterPro" id="IPR014729">
    <property type="entry name" value="Rossmann-like_a/b/a_fold"/>
</dbReference>
<comment type="catalytic activity">
    <reaction evidence="12 14">
        <text>riboflavin + ATP = FMN + ADP + H(+)</text>
        <dbReference type="Rhea" id="RHEA:14357"/>
        <dbReference type="ChEBI" id="CHEBI:15378"/>
        <dbReference type="ChEBI" id="CHEBI:30616"/>
        <dbReference type="ChEBI" id="CHEBI:57986"/>
        <dbReference type="ChEBI" id="CHEBI:58210"/>
        <dbReference type="ChEBI" id="CHEBI:456216"/>
        <dbReference type="EC" id="2.7.1.26"/>
    </reaction>
</comment>